<evidence type="ECO:0000313" key="2">
    <source>
        <dbReference type="Proteomes" id="UP000322634"/>
    </source>
</evidence>
<dbReference type="EMBL" id="VSFF01000004">
    <property type="protein sequence ID" value="TYC15827.1"/>
    <property type="molecule type" value="Genomic_DNA"/>
</dbReference>
<dbReference type="AlphaFoldDB" id="A0A5D0UCM0"/>
<accession>A0A5D0UCM0</accession>
<dbReference type="Proteomes" id="UP000322634">
    <property type="component" value="Unassembled WGS sequence"/>
</dbReference>
<comment type="caution">
    <text evidence="1">The sequence shown here is derived from an EMBL/GenBank/DDBJ whole genome shotgun (WGS) entry which is preliminary data.</text>
</comment>
<gene>
    <name evidence="1" type="ORF">FXF65_10810</name>
</gene>
<evidence type="ECO:0000313" key="1">
    <source>
        <dbReference type="EMBL" id="TYC15827.1"/>
    </source>
</evidence>
<reference evidence="1 2" key="1">
    <citation type="submission" date="2019-08" db="EMBL/GenBank/DDBJ databases">
        <title>Actinomadura sp. nov. CYP1-5 isolated from mountain soil.</title>
        <authorList>
            <person name="Songsumanus A."/>
            <person name="Kuncharoen N."/>
            <person name="Kudo T."/>
            <person name="Yuki M."/>
            <person name="Igarashi Y."/>
            <person name="Tanasupawat S."/>
        </authorList>
    </citation>
    <scope>NUCLEOTIDE SEQUENCE [LARGE SCALE GENOMIC DNA]</scope>
    <source>
        <strain evidence="1 2">GKU157</strain>
    </source>
</reference>
<organism evidence="1 2">
    <name type="scientific">Actinomadura syzygii</name>
    <dbReference type="NCBI Taxonomy" id="1427538"/>
    <lineage>
        <taxon>Bacteria</taxon>
        <taxon>Bacillati</taxon>
        <taxon>Actinomycetota</taxon>
        <taxon>Actinomycetes</taxon>
        <taxon>Streptosporangiales</taxon>
        <taxon>Thermomonosporaceae</taxon>
        <taxon>Actinomadura</taxon>
    </lineage>
</organism>
<proteinExistence type="predicted"/>
<name>A0A5D0UCM0_9ACTN</name>
<keyword evidence="2" id="KW-1185">Reference proteome</keyword>
<sequence length="73" mass="8191">MEFFFIITLLYPAYSGMAYFTRKGTVTAKPGETRQDLFNKILASVHSSVDEPGIRQANVVFFSLEANELLVTV</sequence>
<dbReference type="OrthoDB" id="4314727at2"/>
<protein>
    <submittedName>
        <fullName evidence="1">Uncharacterized protein</fullName>
    </submittedName>
</protein>
<dbReference type="RefSeq" id="WP_148349623.1">
    <property type="nucleotide sequence ID" value="NZ_JBHSBF010000009.1"/>
</dbReference>